<reference evidence="3 4" key="1">
    <citation type="submission" date="2015-04" db="EMBL/GenBank/DDBJ databases">
        <title>The draft genome sequence of Fusarium langsethiae, a T-2/HT-2 mycotoxin producer.</title>
        <authorList>
            <person name="Lysoe E."/>
            <person name="Divon H.H."/>
            <person name="Terzi V."/>
            <person name="Orru L."/>
            <person name="Lamontanara A."/>
            <person name="Kolseth A.-K."/>
            <person name="Frandsen R.J."/>
            <person name="Nielsen K."/>
            <person name="Thrane U."/>
        </authorList>
    </citation>
    <scope>NUCLEOTIDE SEQUENCE [LARGE SCALE GENOMIC DNA]</scope>
    <source>
        <strain evidence="3 4">Fl201059</strain>
    </source>
</reference>
<evidence type="ECO:0000313" key="4">
    <source>
        <dbReference type="Proteomes" id="UP000037904"/>
    </source>
</evidence>
<accession>A0A0M9EXL6</accession>
<keyword evidence="4" id="KW-1185">Reference proteome</keyword>
<sequence>MVAIHAYKASALMAILLPFTIQTAPAIPMGKSMEVKPETRIPVADYLLEPSIPNTDGIDQIIDAMKDEKEEKAPVSQEEITSSNLDYFPWGEVYLNREEHHIPDDDDDSEESEARSDDKVKRGMVEGVVDDTASKSAYETIHHKILDTNETTTANEPRYNRMEQYSHRPTLLHEDNTHKVVPQIEKFERKQD</sequence>
<proteinExistence type="predicted"/>
<comment type="caution">
    <text evidence="3">The sequence shown here is derived from an EMBL/GenBank/DDBJ whole genome shotgun (WGS) entry which is preliminary data.</text>
</comment>
<gene>
    <name evidence="3" type="ORF">FLAG1_05133</name>
</gene>
<feature type="region of interest" description="Disordered" evidence="1">
    <location>
        <begin position="100"/>
        <end position="121"/>
    </location>
</feature>
<keyword evidence="2" id="KW-0732">Signal</keyword>
<dbReference type="OrthoDB" id="5093705at2759"/>
<feature type="compositionally biased region" description="Basic and acidic residues" evidence="1">
    <location>
        <begin position="112"/>
        <end position="121"/>
    </location>
</feature>
<evidence type="ECO:0008006" key="5">
    <source>
        <dbReference type="Google" id="ProtNLM"/>
    </source>
</evidence>
<dbReference type="EMBL" id="JXCE01000079">
    <property type="protein sequence ID" value="KPA41959.1"/>
    <property type="molecule type" value="Genomic_DNA"/>
</dbReference>
<feature type="chain" id="PRO_5005835362" description="Secreted protein" evidence="2">
    <location>
        <begin position="27"/>
        <end position="192"/>
    </location>
</feature>
<dbReference type="AlphaFoldDB" id="A0A0M9EXL6"/>
<protein>
    <recommendedName>
        <fullName evidence="5">Secreted protein</fullName>
    </recommendedName>
</protein>
<evidence type="ECO:0000256" key="1">
    <source>
        <dbReference type="SAM" id="MobiDB-lite"/>
    </source>
</evidence>
<evidence type="ECO:0000313" key="3">
    <source>
        <dbReference type="EMBL" id="KPA41959.1"/>
    </source>
</evidence>
<evidence type="ECO:0000256" key="2">
    <source>
        <dbReference type="SAM" id="SignalP"/>
    </source>
</evidence>
<name>A0A0M9EXL6_FUSLA</name>
<feature type="signal peptide" evidence="2">
    <location>
        <begin position="1"/>
        <end position="26"/>
    </location>
</feature>
<dbReference type="Proteomes" id="UP000037904">
    <property type="component" value="Unassembled WGS sequence"/>
</dbReference>
<organism evidence="3 4">
    <name type="scientific">Fusarium langsethiae</name>
    <dbReference type="NCBI Taxonomy" id="179993"/>
    <lineage>
        <taxon>Eukaryota</taxon>
        <taxon>Fungi</taxon>
        <taxon>Dikarya</taxon>
        <taxon>Ascomycota</taxon>
        <taxon>Pezizomycotina</taxon>
        <taxon>Sordariomycetes</taxon>
        <taxon>Hypocreomycetidae</taxon>
        <taxon>Hypocreales</taxon>
        <taxon>Nectriaceae</taxon>
        <taxon>Fusarium</taxon>
    </lineage>
</organism>